<gene>
    <name evidence="2" type="ORF">CPG37_01990</name>
</gene>
<proteinExistence type="predicted"/>
<organism evidence="2 3">
    <name type="scientific">Malaciobacter canalis</name>
    <dbReference type="NCBI Taxonomy" id="1912871"/>
    <lineage>
        <taxon>Bacteria</taxon>
        <taxon>Pseudomonadati</taxon>
        <taxon>Campylobacterota</taxon>
        <taxon>Epsilonproteobacteria</taxon>
        <taxon>Campylobacterales</taxon>
        <taxon>Arcobacteraceae</taxon>
        <taxon>Malaciobacter</taxon>
    </lineage>
</organism>
<keyword evidence="1" id="KW-0812">Transmembrane</keyword>
<evidence type="ECO:0000313" key="2">
    <source>
        <dbReference type="EMBL" id="PHO11237.1"/>
    </source>
</evidence>
<dbReference type="RefSeq" id="WP_099333546.1">
    <property type="nucleotide sequence ID" value="NZ_CP042812.1"/>
</dbReference>
<keyword evidence="1" id="KW-1133">Transmembrane helix</keyword>
<feature type="transmembrane region" description="Helical" evidence="1">
    <location>
        <begin position="44"/>
        <end position="69"/>
    </location>
</feature>
<protein>
    <submittedName>
        <fullName evidence="2">Uncharacterized protein</fullName>
    </submittedName>
</protein>
<accession>A0ABX4LUH4</accession>
<evidence type="ECO:0000313" key="3">
    <source>
        <dbReference type="Proteomes" id="UP000221384"/>
    </source>
</evidence>
<name>A0ABX4LUH4_9BACT</name>
<feature type="transmembrane region" description="Helical" evidence="1">
    <location>
        <begin position="7"/>
        <end position="24"/>
    </location>
</feature>
<reference evidence="2 3" key="1">
    <citation type="submission" date="2017-09" db="EMBL/GenBank/DDBJ databases">
        <authorList>
            <person name="Perez-Cataluna A."/>
            <person name="Figueras M.J."/>
            <person name="Salas-Masso N."/>
        </authorList>
    </citation>
    <scope>NUCLEOTIDE SEQUENCE [LARGE SCALE GENOMIC DNA]</scope>
    <source>
        <strain evidence="2 3">F138-33</strain>
    </source>
</reference>
<comment type="caution">
    <text evidence="2">The sequence shown here is derived from an EMBL/GenBank/DDBJ whole genome shotgun (WGS) entry which is preliminary data.</text>
</comment>
<dbReference type="Proteomes" id="UP000221384">
    <property type="component" value="Unassembled WGS sequence"/>
</dbReference>
<keyword evidence="3" id="KW-1185">Reference proteome</keyword>
<sequence>MGAIVQVLLYFMYLFIYPFVEILTEIGSGEAKEKYKDISFKERLIGYIIFIVGYYIFLFLVIIVLSMIIEAIR</sequence>
<evidence type="ECO:0000256" key="1">
    <source>
        <dbReference type="SAM" id="Phobius"/>
    </source>
</evidence>
<keyword evidence="1" id="KW-0472">Membrane</keyword>
<dbReference type="EMBL" id="NWVW01000001">
    <property type="protein sequence ID" value="PHO11237.1"/>
    <property type="molecule type" value="Genomic_DNA"/>
</dbReference>